<dbReference type="EMBL" id="BMGP01000005">
    <property type="protein sequence ID" value="GGF34590.1"/>
    <property type="molecule type" value="Genomic_DNA"/>
</dbReference>
<proteinExistence type="predicted"/>
<dbReference type="PANTHER" id="PTHR47506:SF1">
    <property type="entry name" value="HTH-TYPE TRANSCRIPTIONAL REGULATOR YJDC"/>
    <property type="match status" value="1"/>
</dbReference>
<evidence type="ECO:0000256" key="3">
    <source>
        <dbReference type="ARBA" id="ARBA00023163"/>
    </source>
</evidence>
<reference evidence="6 7" key="1">
    <citation type="journal article" date="2014" name="Int. J. Syst. Evol. Microbiol.">
        <title>Complete genome sequence of Corynebacterium casei LMG S-19264T (=DSM 44701T), isolated from a smear-ripened cheese.</title>
        <authorList>
            <consortium name="US DOE Joint Genome Institute (JGI-PGF)"/>
            <person name="Walter F."/>
            <person name="Albersmeier A."/>
            <person name="Kalinowski J."/>
            <person name="Ruckert C."/>
        </authorList>
    </citation>
    <scope>NUCLEOTIDE SEQUENCE [LARGE SCALE GENOMIC DNA]</scope>
    <source>
        <strain evidence="6 7">CGMCC 1.12976</strain>
    </source>
</reference>
<protein>
    <submittedName>
        <fullName evidence="6">TetR family transcriptional regulator</fullName>
    </submittedName>
</protein>
<keyword evidence="7" id="KW-1185">Reference proteome</keyword>
<dbReference type="InterPro" id="IPR009057">
    <property type="entry name" value="Homeodomain-like_sf"/>
</dbReference>
<dbReference type="PRINTS" id="PR00455">
    <property type="entry name" value="HTHTETR"/>
</dbReference>
<evidence type="ECO:0000259" key="5">
    <source>
        <dbReference type="PROSITE" id="PS50977"/>
    </source>
</evidence>
<keyword evidence="2 4" id="KW-0238">DNA-binding</keyword>
<name>A0A917BAX8_9MICO</name>
<feature type="domain" description="HTH tetR-type" evidence="5">
    <location>
        <begin position="31"/>
        <end position="91"/>
    </location>
</feature>
<comment type="caution">
    <text evidence="6">The sequence shown here is derived from an EMBL/GenBank/DDBJ whole genome shotgun (WGS) entry which is preliminary data.</text>
</comment>
<evidence type="ECO:0000256" key="4">
    <source>
        <dbReference type="PROSITE-ProRule" id="PRU00335"/>
    </source>
</evidence>
<evidence type="ECO:0000256" key="1">
    <source>
        <dbReference type="ARBA" id="ARBA00023015"/>
    </source>
</evidence>
<dbReference type="PANTHER" id="PTHR47506">
    <property type="entry name" value="TRANSCRIPTIONAL REGULATORY PROTEIN"/>
    <property type="match status" value="1"/>
</dbReference>
<dbReference type="GO" id="GO:0003677">
    <property type="term" value="F:DNA binding"/>
    <property type="evidence" value="ECO:0007669"/>
    <property type="project" value="UniProtKB-UniRule"/>
</dbReference>
<dbReference type="InterPro" id="IPR001647">
    <property type="entry name" value="HTH_TetR"/>
</dbReference>
<organism evidence="6 7">
    <name type="scientific">Subtercola lobariae</name>
    <dbReference type="NCBI Taxonomy" id="1588641"/>
    <lineage>
        <taxon>Bacteria</taxon>
        <taxon>Bacillati</taxon>
        <taxon>Actinomycetota</taxon>
        <taxon>Actinomycetes</taxon>
        <taxon>Micrococcales</taxon>
        <taxon>Microbacteriaceae</taxon>
        <taxon>Subtercola</taxon>
    </lineage>
</organism>
<dbReference type="PROSITE" id="PS50977">
    <property type="entry name" value="HTH_TETR_2"/>
    <property type="match status" value="1"/>
</dbReference>
<dbReference type="RefSeq" id="WP_188679509.1">
    <property type="nucleotide sequence ID" value="NZ_BMGP01000005.1"/>
</dbReference>
<dbReference type="Gene3D" id="1.10.10.60">
    <property type="entry name" value="Homeodomain-like"/>
    <property type="match status" value="1"/>
</dbReference>
<dbReference type="Pfam" id="PF00440">
    <property type="entry name" value="TetR_N"/>
    <property type="match status" value="1"/>
</dbReference>
<feature type="DNA-binding region" description="H-T-H motif" evidence="4">
    <location>
        <begin position="54"/>
        <end position="73"/>
    </location>
</feature>
<evidence type="ECO:0000313" key="6">
    <source>
        <dbReference type="EMBL" id="GGF34590.1"/>
    </source>
</evidence>
<gene>
    <name evidence="6" type="ORF">GCM10011399_29620</name>
</gene>
<sequence length="208" mass="22575">MSVSDPSAAVHAAGSAVESAVGAAADAAADTGRRAAVLESAIVTFARFGYRKTAMEEVARSAHISRPGLYFLFDSKEALFRAAVTQTLERDLEAVEHTLAERERPLRERMLEAFDLWAGRYIGPLTGDITVVIDENPALLGEIVETTPRRFEALITAELAAHLDGEHSTRVTHIAQTLISASIGIKHQVTLREHYRERMATAIGLLLG</sequence>
<keyword evidence="3" id="KW-0804">Transcription</keyword>
<dbReference type="Proteomes" id="UP000598775">
    <property type="component" value="Unassembled WGS sequence"/>
</dbReference>
<dbReference type="AlphaFoldDB" id="A0A917BAX8"/>
<keyword evidence="1" id="KW-0805">Transcription regulation</keyword>
<dbReference type="SUPFAM" id="SSF46689">
    <property type="entry name" value="Homeodomain-like"/>
    <property type="match status" value="1"/>
</dbReference>
<evidence type="ECO:0000313" key="7">
    <source>
        <dbReference type="Proteomes" id="UP000598775"/>
    </source>
</evidence>
<dbReference type="Gene3D" id="1.10.357.10">
    <property type="entry name" value="Tetracycline Repressor, domain 2"/>
    <property type="match status" value="1"/>
</dbReference>
<accession>A0A917BAX8</accession>
<evidence type="ECO:0000256" key="2">
    <source>
        <dbReference type="ARBA" id="ARBA00023125"/>
    </source>
</evidence>